<comment type="pathway">
    <text evidence="11 12">Cell wall biogenesis; peptidoglycan biosynthesis.</text>
</comment>
<feature type="binding site" evidence="11">
    <location>
        <position position="179"/>
    </location>
    <ligand>
        <name>UDP-N-acetyl-alpha-D-muramoyl-L-alanyl-D-glutamate</name>
        <dbReference type="ChEBI" id="CHEBI:83900"/>
    </ligand>
</feature>
<feature type="binding site" evidence="11">
    <location>
        <begin position="144"/>
        <end position="145"/>
    </location>
    <ligand>
        <name>UDP-N-acetyl-alpha-D-muramoyl-L-alanyl-D-glutamate</name>
        <dbReference type="ChEBI" id="CHEBI:83900"/>
    </ligand>
</feature>
<dbReference type="Pfam" id="PF02875">
    <property type="entry name" value="Mur_ligase_C"/>
    <property type="match status" value="1"/>
</dbReference>
<comment type="subcellular location">
    <subcellularLocation>
        <location evidence="11 12">Cytoplasm</location>
    </subcellularLocation>
</comment>
<dbReference type="InterPro" id="IPR036565">
    <property type="entry name" value="Mur-like_cat_sf"/>
</dbReference>
<dbReference type="NCBIfam" id="NF001126">
    <property type="entry name" value="PRK00139.1-4"/>
    <property type="match status" value="1"/>
</dbReference>
<proteinExistence type="inferred from homology"/>
<dbReference type="InterPro" id="IPR000713">
    <property type="entry name" value="Mur_ligase_N"/>
</dbReference>
<dbReference type="InterPro" id="IPR036615">
    <property type="entry name" value="Mur_ligase_C_dom_sf"/>
</dbReference>
<evidence type="ECO:0000256" key="5">
    <source>
        <dbReference type="ARBA" id="ARBA00022741"/>
    </source>
</evidence>
<comment type="cofactor">
    <cofactor evidence="11">
        <name>Mg(2+)</name>
        <dbReference type="ChEBI" id="CHEBI:18420"/>
    </cofactor>
</comment>
<evidence type="ECO:0000256" key="9">
    <source>
        <dbReference type="ARBA" id="ARBA00023306"/>
    </source>
</evidence>
<feature type="binding site" evidence="11">
    <location>
        <position position="143"/>
    </location>
    <ligand>
        <name>UDP-N-acetyl-alpha-D-muramoyl-L-alanyl-D-glutamate</name>
        <dbReference type="ChEBI" id="CHEBI:83900"/>
    </ligand>
</feature>
<dbReference type="PANTHER" id="PTHR23135">
    <property type="entry name" value="MUR LIGASE FAMILY MEMBER"/>
    <property type="match status" value="1"/>
</dbReference>
<dbReference type="SUPFAM" id="SSF63418">
    <property type="entry name" value="MurE/MurF N-terminal domain"/>
    <property type="match status" value="1"/>
</dbReference>
<dbReference type="PANTHER" id="PTHR23135:SF4">
    <property type="entry name" value="UDP-N-ACETYLMURAMOYL-L-ALANYL-D-GLUTAMATE--2,6-DIAMINOPIMELATE LIGASE MURE HOMOLOG, CHLOROPLASTIC"/>
    <property type="match status" value="1"/>
</dbReference>
<dbReference type="RefSeq" id="WP_202775475.1">
    <property type="nucleotide sequence ID" value="NZ_CAHJWF010000397.1"/>
</dbReference>
<feature type="binding site" evidence="11">
    <location>
        <position position="360"/>
    </location>
    <ligand>
        <name>meso-2,6-diaminopimelate</name>
        <dbReference type="ChEBI" id="CHEBI:57791"/>
    </ligand>
</feature>
<dbReference type="InterPro" id="IPR013221">
    <property type="entry name" value="Mur_ligase_cen"/>
</dbReference>
<comment type="similarity">
    <text evidence="1 11">Belongs to the MurCDEF family. MurE subfamily.</text>
</comment>
<dbReference type="SUPFAM" id="SSF53623">
    <property type="entry name" value="MurD-like peptide ligases, catalytic domain"/>
    <property type="match status" value="1"/>
</dbReference>
<dbReference type="SUPFAM" id="SSF53244">
    <property type="entry name" value="MurD-like peptide ligases, peptide-binding domain"/>
    <property type="match status" value="1"/>
</dbReference>
<evidence type="ECO:0000313" key="15">
    <source>
        <dbReference type="Proteomes" id="UP000626656"/>
    </source>
</evidence>
<feature type="domain" description="WH2" evidence="13">
    <location>
        <begin position="453"/>
        <end position="470"/>
    </location>
</feature>
<evidence type="ECO:0000256" key="1">
    <source>
        <dbReference type="ARBA" id="ARBA00005898"/>
    </source>
</evidence>
<comment type="PTM">
    <text evidence="11">Carboxylation is probably crucial for Mg(2+) binding and, consequently, for the gamma-phosphate positioning of ATP.</text>
</comment>
<evidence type="ECO:0000313" key="14">
    <source>
        <dbReference type="EMBL" id="CAB5507274.1"/>
    </source>
</evidence>
<keyword evidence="5 11" id="KW-0547">Nucleotide-binding</keyword>
<accession>A0ABN7GCM0</accession>
<comment type="function">
    <text evidence="11">Catalyzes the addition of meso-diaminopimelic acid to the nucleotide precursor UDP-N-acetylmuramoyl-L-alanyl-D-glutamate (UMAG) in the biosynthesis of bacterial cell-wall peptidoglycan.</text>
</comment>
<dbReference type="EMBL" id="CAHJWF010000397">
    <property type="protein sequence ID" value="CAB5507274.1"/>
    <property type="molecule type" value="Genomic_DNA"/>
</dbReference>
<reference evidence="14 15" key="1">
    <citation type="submission" date="2020-05" db="EMBL/GenBank/DDBJ databases">
        <authorList>
            <person name="Petersen J."/>
            <person name="Sayavedra L."/>
        </authorList>
    </citation>
    <scope>NUCLEOTIDE SEQUENCE [LARGE SCALE GENOMIC DNA]</scope>
    <source>
        <strain evidence="14">B azoricus SOX ET2 1586I</strain>
    </source>
</reference>
<evidence type="ECO:0000259" key="13">
    <source>
        <dbReference type="PROSITE" id="PS51082"/>
    </source>
</evidence>
<keyword evidence="3 11" id="KW-0436">Ligase</keyword>
<evidence type="ECO:0000256" key="4">
    <source>
        <dbReference type="ARBA" id="ARBA00022618"/>
    </source>
</evidence>
<dbReference type="EC" id="6.3.2.13" evidence="11"/>
<sequence length="480" mass="53339">MNIQQLLHNITPTNFDFVVQGLCLNSQQVQNGDVFVALQGTTGHGADYIEQAIDKGCVCVLIDSKDFECGVPTIRIDNLSTHLVALTQQIYGDALKLDLVGITGTNGKTSVACFISQLLERLGIKNGLIGTLGISHSEQHSEQTTPDILTLYRTLDGYAKDGIKTVILEVSSHGIDQDRIAGLNITHAVFTNLTQDHLDYHKDLDAYQQTKARLFSLASVQFAILNRDDAHYADFLVAAKGREIIDFGLDDFDDIRPTEQGFLVTLQNHIFEVPFLAKFNLLNVLSAFNTLKTFGFKQEKIIPLLHKLKPPLGRMQKIDNHLIWIDYAHTPDAIENAIITLQQHYPTHNIRAVFGCGGNRDQDKRAKMGKIASKHANTLILTNDNPRDEDPQAIINDILDGIDDSYEVDITLDRQLAIETAVITLGENECLLIAGKGHETTQTFKDKTIESNDRDIVLAAIIEGIRLKKVNSTHKRTTPN</sequence>
<keyword evidence="4 11" id="KW-0132">Cell division</keyword>
<keyword evidence="11" id="KW-0460">Magnesium</keyword>
<keyword evidence="8 11" id="KW-0573">Peptidoglycan synthesis</keyword>
<feature type="binding site" evidence="11">
    <location>
        <position position="24"/>
    </location>
    <ligand>
        <name>UDP-N-acetyl-alpha-D-muramoyl-L-alanyl-D-glutamate</name>
        <dbReference type="ChEBI" id="CHEBI:83900"/>
    </ligand>
</feature>
<keyword evidence="6 11" id="KW-0067">ATP-binding</keyword>
<comment type="caution">
    <text evidence="14">The sequence shown here is derived from an EMBL/GenBank/DDBJ whole genome shotgun (WGS) entry which is preliminary data.</text>
</comment>
<dbReference type="InterPro" id="IPR035911">
    <property type="entry name" value="MurE/MurF_N"/>
</dbReference>
<gene>
    <name evidence="11" type="primary">murE</name>
    <name evidence="14" type="ORF">AZO1586I_1809</name>
</gene>
<evidence type="ECO:0000256" key="11">
    <source>
        <dbReference type="HAMAP-Rule" id="MF_00208"/>
    </source>
</evidence>
<feature type="binding site" evidence="11">
    <location>
        <position position="26"/>
    </location>
    <ligand>
        <name>UDP-N-acetyl-alpha-D-muramoyl-L-alanyl-D-glutamate</name>
        <dbReference type="ChEBI" id="CHEBI:83900"/>
    </ligand>
</feature>
<dbReference type="NCBIfam" id="TIGR01085">
    <property type="entry name" value="murE"/>
    <property type="match status" value="1"/>
</dbReference>
<keyword evidence="7 11" id="KW-0133">Cell shape</keyword>
<dbReference type="PROSITE" id="PS01011">
    <property type="entry name" value="FOLYLPOLYGLU_SYNT_1"/>
    <property type="match status" value="1"/>
</dbReference>
<evidence type="ECO:0000256" key="12">
    <source>
        <dbReference type="RuleBase" id="RU004135"/>
    </source>
</evidence>
<dbReference type="InterPro" id="IPR005761">
    <property type="entry name" value="UDP-N-AcMur-Glu-dNH2Pim_ligase"/>
</dbReference>
<feature type="binding site" evidence="11">
    <location>
        <position position="439"/>
    </location>
    <ligand>
        <name>meso-2,6-diaminopimelate</name>
        <dbReference type="ChEBI" id="CHEBI:57791"/>
    </ligand>
</feature>
<dbReference type="GO" id="GO:0008765">
    <property type="term" value="F:UDP-N-acetylmuramoylalanyl-D-glutamate-2,6-diaminopimelate ligase activity"/>
    <property type="evidence" value="ECO:0007669"/>
    <property type="project" value="UniProtKB-EC"/>
</dbReference>
<evidence type="ECO:0000256" key="8">
    <source>
        <dbReference type="ARBA" id="ARBA00022984"/>
    </source>
</evidence>
<evidence type="ECO:0000256" key="7">
    <source>
        <dbReference type="ARBA" id="ARBA00022960"/>
    </source>
</evidence>
<organism evidence="14 15">
    <name type="scientific">Bathymodiolus thermophilus thioautotrophic gill symbiont</name>
    <dbReference type="NCBI Taxonomy" id="2360"/>
    <lineage>
        <taxon>Bacteria</taxon>
        <taxon>Pseudomonadati</taxon>
        <taxon>Pseudomonadota</taxon>
        <taxon>Gammaproteobacteria</taxon>
        <taxon>sulfur-oxidizing symbionts</taxon>
    </lineage>
</organism>
<protein>
    <recommendedName>
        <fullName evidence="11">UDP-N-acetylmuramoyl-L-alanyl-D-glutamate--2,6-diaminopimelate ligase</fullName>
        <ecNumber evidence="11">6.3.2.13</ecNumber>
    </recommendedName>
    <alternativeName>
        <fullName evidence="11">Meso-A2pm-adding enzyme</fullName>
    </alternativeName>
    <alternativeName>
        <fullName evidence="11">Meso-diaminopimelate-adding enzyme</fullName>
    </alternativeName>
    <alternativeName>
        <fullName evidence="11">UDP-MurNAc-L-Ala-D-Glu:meso-diaminopimelate ligase</fullName>
    </alternativeName>
    <alternativeName>
        <fullName evidence="11">UDP-MurNAc-tripeptide synthetase</fullName>
    </alternativeName>
    <alternativeName>
        <fullName evidence="11">UDP-N-acetylmuramyl-tripeptide synthetase</fullName>
    </alternativeName>
</protein>
<evidence type="ECO:0000256" key="2">
    <source>
        <dbReference type="ARBA" id="ARBA00022490"/>
    </source>
</evidence>
<name>A0ABN7GCM0_9GAMM</name>
<dbReference type="Pfam" id="PF08245">
    <property type="entry name" value="Mur_ligase_M"/>
    <property type="match status" value="1"/>
</dbReference>
<dbReference type="InterPro" id="IPR004101">
    <property type="entry name" value="Mur_ligase_C"/>
</dbReference>
<dbReference type="Gene3D" id="3.40.1390.10">
    <property type="entry name" value="MurE/MurF, N-terminal domain"/>
    <property type="match status" value="1"/>
</dbReference>
<evidence type="ECO:0000256" key="10">
    <source>
        <dbReference type="ARBA" id="ARBA00023316"/>
    </source>
</evidence>
<evidence type="ECO:0000256" key="6">
    <source>
        <dbReference type="ARBA" id="ARBA00022840"/>
    </source>
</evidence>
<dbReference type="InterPro" id="IPR018109">
    <property type="entry name" value="Folylpolyglutamate_synth_CS"/>
</dbReference>
<keyword evidence="15" id="KW-1185">Reference proteome</keyword>
<dbReference type="Pfam" id="PF01225">
    <property type="entry name" value="Mur_ligase"/>
    <property type="match status" value="1"/>
</dbReference>
<dbReference type="InterPro" id="IPR003124">
    <property type="entry name" value="WH2_dom"/>
</dbReference>
<keyword evidence="9 11" id="KW-0131">Cell cycle</keyword>
<keyword evidence="10 11" id="KW-0961">Cell wall biogenesis/degradation</keyword>
<dbReference type="Gene3D" id="3.90.190.20">
    <property type="entry name" value="Mur ligase, C-terminal domain"/>
    <property type="match status" value="1"/>
</dbReference>
<dbReference type="HAMAP" id="MF_00208">
    <property type="entry name" value="MurE"/>
    <property type="match status" value="1"/>
</dbReference>
<keyword evidence="2 11" id="KW-0963">Cytoplasm</keyword>
<comment type="catalytic activity">
    <reaction evidence="11">
        <text>UDP-N-acetyl-alpha-D-muramoyl-L-alanyl-D-glutamate + meso-2,6-diaminopimelate + ATP = UDP-N-acetyl-alpha-D-muramoyl-L-alanyl-gamma-D-glutamyl-meso-2,6-diaminopimelate + ADP + phosphate + H(+)</text>
        <dbReference type="Rhea" id="RHEA:23676"/>
        <dbReference type="ChEBI" id="CHEBI:15378"/>
        <dbReference type="ChEBI" id="CHEBI:30616"/>
        <dbReference type="ChEBI" id="CHEBI:43474"/>
        <dbReference type="ChEBI" id="CHEBI:57791"/>
        <dbReference type="ChEBI" id="CHEBI:83900"/>
        <dbReference type="ChEBI" id="CHEBI:83905"/>
        <dbReference type="ChEBI" id="CHEBI:456216"/>
        <dbReference type="EC" id="6.3.2.13"/>
    </reaction>
</comment>
<feature type="binding site" evidence="11">
    <location>
        <position position="171"/>
    </location>
    <ligand>
        <name>UDP-N-acetyl-alpha-D-muramoyl-L-alanyl-D-glutamate</name>
        <dbReference type="ChEBI" id="CHEBI:83900"/>
    </ligand>
</feature>
<feature type="binding site" evidence="11">
    <location>
        <position position="177"/>
    </location>
    <ligand>
        <name>UDP-N-acetyl-alpha-D-muramoyl-L-alanyl-D-glutamate</name>
        <dbReference type="ChEBI" id="CHEBI:83900"/>
    </ligand>
</feature>
<dbReference type="Gene3D" id="3.40.1190.10">
    <property type="entry name" value="Mur-like, catalytic domain"/>
    <property type="match status" value="1"/>
</dbReference>
<feature type="binding site" evidence="11">
    <location>
        <begin position="384"/>
        <end position="387"/>
    </location>
    <ligand>
        <name>meso-2,6-diaminopimelate</name>
        <dbReference type="ChEBI" id="CHEBI:57791"/>
    </ligand>
</feature>
<feature type="modified residue" description="N6-carboxylysine" evidence="11">
    <location>
        <position position="211"/>
    </location>
</feature>
<evidence type="ECO:0000256" key="3">
    <source>
        <dbReference type="ARBA" id="ARBA00022598"/>
    </source>
</evidence>
<comment type="caution">
    <text evidence="11">Lacks conserved residue(s) required for the propagation of feature annotation.</text>
</comment>
<dbReference type="Proteomes" id="UP000626656">
    <property type="component" value="Unassembled WGS sequence"/>
</dbReference>
<feature type="binding site" evidence="11">
    <location>
        <begin position="104"/>
        <end position="110"/>
    </location>
    <ligand>
        <name>ATP</name>
        <dbReference type="ChEBI" id="CHEBI:30616"/>
    </ligand>
</feature>
<feature type="short sequence motif" description="Meso-diaminopimelate recognition motif" evidence="11">
    <location>
        <begin position="384"/>
        <end position="387"/>
    </location>
</feature>
<feature type="binding site" evidence="11">
    <location>
        <position position="435"/>
    </location>
    <ligand>
        <name>meso-2,6-diaminopimelate</name>
        <dbReference type="ChEBI" id="CHEBI:57791"/>
    </ligand>
</feature>
<dbReference type="PROSITE" id="PS51082">
    <property type="entry name" value="WH2"/>
    <property type="match status" value="1"/>
</dbReference>